<feature type="compositionally biased region" description="Polar residues" evidence="2">
    <location>
        <begin position="550"/>
        <end position="569"/>
    </location>
</feature>
<evidence type="ECO:0000313" key="4">
    <source>
        <dbReference type="Proteomes" id="UP000593567"/>
    </source>
</evidence>
<dbReference type="EMBL" id="VXIV02000764">
    <property type="protein sequence ID" value="KAF6036208.1"/>
    <property type="molecule type" value="Genomic_DNA"/>
</dbReference>
<feature type="compositionally biased region" description="Polar residues" evidence="2">
    <location>
        <begin position="502"/>
        <end position="538"/>
    </location>
</feature>
<dbReference type="AlphaFoldDB" id="A0A7J7KF21"/>
<name>A0A7J7KF21_BUGNE</name>
<gene>
    <name evidence="3" type="ORF">EB796_005484</name>
</gene>
<feature type="compositionally biased region" description="Basic and acidic residues" evidence="2">
    <location>
        <begin position="726"/>
        <end position="749"/>
    </location>
</feature>
<feature type="compositionally biased region" description="Polar residues" evidence="2">
    <location>
        <begin position="470"/>
        <end position="482"/>
    </location>
</feature>
<accession>A0A7J7KF21</accession>
<feature type="compositionally biased region" description="Polar residues" evidence="2">
    <location>
        <begin position="394"/>
        <end position="407"/>
    </location>
</feature>
<feature type="compositionally biased region" description="Polar residues" evidence="2">
    <location>
        <begin position="416"/>
        <end position="458"/>
    </location>
</feature>
<feature type="coiled-coil region" evidence="1">
    <location>
        <begin position="33"/>
        <end position="96"/>
    </location>
</feature>
<evidence type="ECO:0000256" key="1">
    <source>
        <dbReference type="SAM" id="Coils"/>
    </source>
</evidence>
<protein>
    <submittedName>
        <fullName evidence="3">Uncharacterized protein</fullName>
    </submittedName>
</protein>
<organism evidence="3 4">
    <name type="scientific">Bugula neritina</name>
    <name type="common">Brown bryozoan</name>
    <name type="synonym">Sertularia neritina</name>
    <dbReference type="NCBI Taxonomy" id="10212"/>
    <lineage>
        <taxon>Eukaryota</taxon>
        <taxon>Metazoa</taxon>
        <taxon>Spiralia</taxon>
        <taxon>Lophotrochozoa</taxon>
        <taxon>Bryozoa</taxon>
        <taxon>Gymnolaemata</taxon>
        <taxon>Cheilostomatida</taxon>
        <taxon>Flustrina</taxon>
        <taxon>Buguloidea</taxon>
        <taxon>Bugulidae</taxon>
        <taxon>Bugula</taxon>
    </lineage>
</organism>
<proteinExistence type="predicted"/>
<feature type="region of interest" description="Disordered" evidence="2">
    <location>
        <begin position="693"/>
        <end position="799"/>
    </location>
</feature>
<evidence type="ECO:0000313" key="3">
    <source>
        <dbReference type="EMBL" id="KAF6036208.1"/>
    </source>
</evidence>
<feature type="compositionally biased region" description="Polar residues" evidence="2">
    <location>
        <begin position="782"/>
        <end position="796"/>
    </location>
</feature>
<feature type="region of interest" description="Disordered" evidence="2">
    <location>
        <begin position="364"/>
        <end position="572"/>
    </location>
</feature>
<evidence type="ECO:0000256" key="2">
    <source>
        <dbReference type="SAM" id="MobiDB-lite"/>
    </source>
</evidence>
<dbReference type="Proteomes" id="UP000593567">
    <property type="component" value="Unassembled WGS sequence"/>
</dbReference>
<keyword evidence="4" id="KW-1185">Reference proteome</keyword>
<feature type="compositionally biased region" description="Polar residues" evidence="2">
    <location>
        <begin position="364"/>
        <end position="387"/>
    </location>
</feature>
<reference evidence="3" key="1">
    <citation type="submission" date="2020-06" db="EMBL/GenBank/DDBJ databases">
        <title>Draft genome of Bugula neritina, a colonial animal packing powerful symbionts and potential medicines.</title>
        <authorList>
            <person name="Rayko M."/>
        </authorList>
    </citation>
    <scope>NUCLEOTIDE SEQUENCE [LARGE SCALE GENOMIC DNA]</scope>
    <source>
        <strain evidence="3">Kwan_BN1</strain>
    </source>
</reference>
<feature type="region of interest" description="Disordered" evidence="2">
    <location>
        <begin position="210"/>
        <end position="243"/>
    </location>
</feature>
<keyword evidence="1" id="KW-0175">Coiled coil</keyword>
<comment type="caution">
    <text evidence="3">The sequence shown here is derived from an EMBL/GenBank/DDBJ whole genome shotgun (WGS) entry which is preliminary data.</text>
</comment>
<feature type="compositionally biased region" description="Low complexity" evidence="2">
    <location>
        <begin position="702"/>
        <end position="712"/>
    </location>
</feature>
<dbReference type="OrthoDB" id="6162123at2759"/>
<sequence length="903" mass="97559">MLGFGSLKGDRLTKLEAELLEKDRQISSYVESYRQQENFIKELKAAVENGEDKPDCTSTPREEVHSPAITHLCMEVERLKKENAALKEEHGSILDASQHIKSNIASALEQSRRHDTLMADGDNANAGLGLRAECELIELLKLNITRVEKIYERINERLLLEQELLAPGRFAMSRQAGNSVSHQFCFIGVPIQPVHSQSLPLSVKHELSTPSFQAHHSKQPISFSDQLNTSGNNATERSLTDYNTAGPMARNSYMVSHDVSTGQVSQGAPELVTINGVTYQQVPSFRVPPASSTQLPVTSGSLIVPEFQSFQQAPATGCQQAPATTEFFESPTIHQQAPAGPHQQTLYATGSSQQLPFPANQQTRSYLSNTKTSPETNNQCSPVTAGSQPHPPSAVSQQAPASTNPYGQSLALGHQQAITDTSQQPPKGNSQQSPATGYQQSPVTGYQQAPATGYQKSPVTGYHQAPATDCQKSPATGYQKSPATGYHQAPATDYQKSPAIDHQQTPATSYQKSPATGYQQSPVTGYQQAPATGYQKSPATGYHQAPATDYQKSPATGNQQTPVSGQQHSPVVGYQQAPVSGHQCSSIVDSQQAPVSVYQQAPGASFQQTPTSGYQQAAVNKNIFQNSCADGKDYSQDAGAWSVPGVSGKGGNTAADAGYSAMLPYKQGQLGKVTQPPIYTSTPVLEQVAQPRRLAPTQQAHSQSGEGQPQESQSREETHGLSQSGERQHEKSQSGERQPRESLSGERQRGVNQSGDPLYEVLVTSNRQPRKSYIGSGKELTSPESSGGISPDTSPPSAYLIRPADLYNSTRRSFPHLQEQRLSNLPPAEELPSTRGPLYAVSDLINYELLKKQNEESLTILSGLEARIQGSLDRFTAASPLELADLRSMATFCDMFSIKAMLD</sequence>